<dbReference type="SUPFAM" id="SSF50129">
    <property type="entry name" value="GroES-like"/>
    <property type="match status" value="1"/>
</dbReference>
<evidence type="ECO:0000256" key="1">
    <source>
        <dbReference type="ARBA" id="ARBA00022723"/>
    </source>
</evidence>
<dbReference type="InterPro" id="IPR013154">
    <property type="entry name" value="ADH-like_N"/>
</dbReference>
<dbReference type="Pfam" id="PF08240">
    <property type="entry name" value="ADH_N"/>
    <property type="match status" value="1"/>
</dbReference>
<accession>F0EMR3</accession>
<evidence type="ECO:0000259" key="6">
    <source>
        <dbReference type="Pfam" id="PF08240"/>
    </source>
</evidence>
<evidence type="ECO:0000256" key="4">
    <source>
        <dbReference type="RuleBase" id="RU361277"/>
    </source>
</evidence>
<evidence type="ECO:0000259" key="5">
    <source>
        <dbReference type="Pfam" id="PF00107"/>
    </source>
</evidence>
<dbReference type="PANTHER" id="PTHR43401">
    <property type="entry name" value="L-THREONINE 3-DEHYDROGENASE"/>
    <property type="match status" value="1"/>
</dbReference>
<reference evidence="7 8" key="1">
    <citation type="submission" date="2011-01" db="EMBL/GenBank/DDBJ databases">
        <authorList>
            <person name="Muzny D."/>
            <person name="Qin X."/>
            <person name="Deng J."/>
            <person name="Jiang H."/>
            <person name="Liu Y."/>
            <person name="Qu J."/>
            <person name="Song X.-Z."/>
            <person name="Zhang L."/>
            <person name="Thornton R."/>
            <person name="Coyle M."/>
            <person name="Francisco L."/>
            <person name="Jackson L."/>
            <person name="Javaid M."/>
            <person name="Korchina V."/>
            <person name="Kovar C."/>
            <person name="Mata R."/>
            <person name="Mathew T."/>
            <person name="Ngo R."/>
            <person name="Nguyen L."/>
            <person name="Nguyen N."/>
            <person name="Okwuonu G."/>
            <person name="Ongeri F."/>
            <person name="Pham C."/>
            <person name="Simmons D."/>
            <person name="Wilczek-Boney K."/>
            <person name="Hale W."/>
            <person name="Jakkamsetti A."/>
            <person name="Pham P."/>
            <person name="Ruth R."/>
            <person name="San Lucas F."/>
            <person name="Warren J."/>
            <person name="Zhang J."/>
            <person name="Zhao Z."/>
            <person name="Zhou C."/>
            <person name="Zhu D."/>
            <person name="Lee S."/>
            <person name="Bess C."/>
            <person name="Blankenburg K."/>
            <person name="Forbes L."/>
            <person name="Fu Q."/>
            <person name="Gubbala S."/>
            <person name="Hirani K."/>
            <person name="Jayaseelan J.C."/>
            <person name="Lara F."/>
            <person name="Munidasa M."/>
            <person name="Palculict T."/>
            <person name="Patil S."/>
            <person name="Pu L.-L."/>
            <person name="Saada N."/>
            <person name="Tang L."/>
            <person name="Weissenberger G."/>
            <person name="Zhu Y."/>
            <person name="Hemphill L."/>
            <person name="Shang Y."/>
            <person name="Youmans B."/>
            <person name="Ayvaz T."/>
            <person name="Ross M."/>
            <person name="Santibanez J."/>
            <person name="Aqrawi P."/>
            <person name="Gross S."/>
            <person name="Joshi V."/>
            <person name="Fowler G."/>
            <person name="Nazareth L."/>
            <person name="Reid J."/>
            <person name="Worley K."/>
            <person name="Petrosino J."/>
            <person name="Highlander S."/>
            <person name="Gibbs R."/>
        </authorList>
    </citation>
    <scope>NUCLEOTIDE SEQUENCE [LARGE SCALE GENOMIC DNA]</scope>
    <source>
        <strain evidence="7 8">ATCC 12755</strain>
    </source>
</reference>
<dbReference type="EMBL" id="AEWT01000026">
    <property type="protein sequence ID" value="EGC68548.1"/>
    <property type="molecule type" value="Genomic_DNA"/>
</dbReference>
<keyword evidence="1 4" id="KW-0479">Metal-binding</keyword>
<dbReference type="SUPFAM" id="SSF51735">
    <property type="entry name" value="NAD(P)-binding Rossmann-fold domains"/>
    <property type="match status" value="1"/>
</dbReference>
<evidence type="ECO:0000313" key="8">
    <source>
        <dbReference type="Proteomes" id="UP000004835"/>
    </source>
</evidence>
<dbReference type="CDD" id="cd08236">
    <property type="entry name" value="sugar_DH"/>
    <property type="match status" value="1"/>
</dbReference>
<name>F0EMR3_ENTCA</name>
<feature type="domain" description="Alcohol dehydrogenase-like C-terminal" evidence="5">
    <location>
        <begin position="178"/>
        <end position="298"/>
    </location>
</feature>
<dbReference type="InterPro" id="IPR036291">
    <property type="entry name" value="NAD(P)-bd_dom_sf"/>
</dbReference>
<dbReference type="InterPro" id="IPR002328">
    <property type="entry name" value="ADH_Zn_CS"/>
</dbReference>
<evidence type="ECO:0000256" key="2">
    <source>
        <dbReference type="ARBA" id="ARBA00022833"/>
    </source>
</evidence>
<sequence>MKIGGEWMRAGFLIGLNEFEIREMDVPQCHQNEVIVKVEASGICGSDIHKMSKGWKYQLPMIMGHEMAGTIVKVGRSVHHLKKDDRVAVVPFIPCRNCAYCAIGKYQLCMDYIMMGSQRFGGFAEYVSVPASNIVKIGTKLSFEEAAMIEPLAVSAHGAYGIEPKVGDVVAVFGLGTIGLLTIQWLKIAGVKTIIGIDIQSEKLEQAIDLGVTDTINPSLQDLETEISRITDGLGVDIAMECAGTKITEEQCLLVTKKGGKIGFQGIAYSDVLIRQRAFVKIFRSELTIKGFWNSYSAPFPGKEWFDSITFLESGRLSVSHMISHRFPLEDLQRAFDLAVNRSESFNKIMIML</sequence>
<dbReference type="Gene3D" id="3.40.50.720">
    <property type="entry name" value="NAD(P)-binding Rossmann-like Domain"/>
    <property type="match status" value="1"/>
</dbReference>
<organism evidence="7 8">
    <name type="scientific">Enterococcus casseliflavus ATCC 12755</name>
    <dbReference type="NCBI Taxonomy" id="888066"/>
    <lineage>
        <taxon>Bacteria</taxon>
        <taxon>Bacillati</taxon>
        <taxon>Bacillota</taxon>
        <taxon>Bacilli</taxon>
        <taxon>Lactobacillales</taxon>
        <taxon>Enterococcaceae</taxon>
        <taxon>Enterococcus</taxon>
    </lineage>
</organism>
<dbReference type="GO" id="GO:0008270">
    <property type="term" value="F:zinc ion binding"/>
    <property type="evidence" value="ECO:0007669"/>
    <property type="project" value="InterPro"/>
</dbReference>
<comment type="similarity">
    <text evidence="4">Belongs to the zinc-containing alcohol dehydrogenase family.</text>
</comment>
<evidence type="ECO:0000256" key="3">
    <source>
        <dbReference type="ARBA" id="ARBA00023002"/>
    </source>
</evidence>
<keyword evidence="3" id="KW-0560">Oxidoreductase</keyword>
<keyword evidence="2 4" id="KW-0862">Zinc</keyword>
<dbReference type="HOGENOM" id="CLU_026673_11_0_9"/>
<dbReference type="PANTHER" id="PTHR43401:SF2">
    <property type="entry name" value="L-THREONINE 3-DEHYDROGENASE"/>
    <property type="match status" value="1"/>
</dbReference>
<protein>
    <submittedName>
        <fullName evidence="7">Putative chlorophyll synthesis pathway protein BchC</fullName>
    </submittedName>
</protein>
<gene>
    <name evidence="7" type="ORF">HMPREF9087_2537</name>
</gene>
<dbReference type="Proteomes" id="UP000004835">
    <property type="component" value="Unassembled WGS sequence"/>
</dbReference>
<comment type="cofactor">
    <cofactor evidence="4">
        <name>Zn(2+)</name>
        <dbReference type="ChEBI" id="CHEBI:29105"/>
    </cofactor>
</comment>
<dbReference type="Pfam" id="PF00107">
    <property type="entry name" value="ADH_zinc_N"/>
    <property type="match status" value="1"/>
</dbReference>
<dbReference type="InterPro" id="IPR050129">
    <property type="entry name" value="Zn_alcohol_dh"/>
</dbReference>
<comment type="caution">
    <text evidence="7">The sequence shown here is derived from an EMBL/GenBank/DDBJ whole genome shotgun (WGS) entry which is preliminary data.</text>
</comment>
<feature type="domain" description="Alcohol dehydrogenase-like N-terminal" evidence="6">
    <location>
        <begin position="31"/>
        <end position="137"/>
    </location>
</feature>
<dbReference type="AlphaFoldDB" id="F0EMR3"/>
<dbReference type="Gene3D" id="3.90.180.10">
    <property type="entry name" value="Medium-chain alcohol dehydrogenases, catalytic domain"/>
    <property type="match status" value="1"/>
</dbReference>
<proteinExistence type="inferred from homology"/>
<dbReference type="PROSITE" id="PS00059">
    <property type="entry name" value="ADH_ZINC"/>
    <property type="match status" value="1"/>
</dbReference>
<dbReference type="GO" id="GO:0016491">
    <property type="term" value="F:oxidoreductase activity"/>
    <property type="evidence" value="ECO:0007669"/>
    <property type="project" value="UniProtKB-KW"/>
</dbReference>
<dbReference type="InterPro" id="IPR013149">
    <property type="entry name" value="ADH-like_C"/>
</dbReference>
<evidence type="ECO:0000313" key="7">
    <source>
        <dbReference type="EMBL" id="EGC68548.1"/>
    </source>
</evidence>
<dbReference type="InterPro" id="IPR011032">
    <property type="entry name" value="GroES-like_sf"/>
</dbReference>